<accession>A0ABN7K602</accession>
<reference evidence="2 3" key="1">
    <citation type="submission" date="2020-11" db="EMBL/GenBank/DDBJ databases">
        <authorList>
            <person name="Peeters C."/>
        </authorList>
    </citation>
    <scope>NUCLEOTIDE SEQUENCE [LARGE SCALE GENOMIC DNA]</scope>
    <source>
        <strain evidence="2 3">LMG 7974</strain>
    </source>
</reference>
<gene>
    <name evidence="2" type="ORF">LMG7974_00790</name>
</gene>
<protein>
    <recommendedName>
        <fullName evidence="4">Prepilin-type N-terminal cleavage/methylation domain-containing protein</fullName>
    </recommendedName>
</protein>
<name>A0ABN7K602_9BACT</name>
<dbReference type="NCBIfam" id="TIGR02532">
    <property type="entry name" value="IV_pilin_GFxxxE"/>
    <property type="match status" value="1"/>
</dbReference>
<dbReference type="Proteomes" id="UP000789803">
    <property type="component" value="Unassembled WGS sequence"/>
</dbReference>
<keyword evidence="3" id="KW-1185">Reference proteome</keyword>
<proteinExistence type="predicted"/>
<dbReference type="InterPro" id="IPR012902">
    <property type="entry name" value="N_methyl_site"/>
</dbReference>
<evidence type="ECO:0000313" key="2">
    <source>
        <dbReference type="EMBL" id="CAD7287946.1"/>
    </source>
</evidence>
<sequence length="313" mass="35629">MAVKKAFSLVELTIVIVVLAIVFGISINASFNIYKNYIQTQTFERVSSEAERALDVLTFFLSQRAKQSVIARKDSENFLPIDDEGVNDGYDTIEYVAYDLELFNDGFYSAIVDLNASSHNNGLVSPGSKFQQLIDYYSWNSSGPSDDEQELDDDAQADQGKVQFDKNFDVIAVFSGVNYSVNDFGYNGAKPNITKVKYKDNERLQLEKQGVKVSEFYHLSYTAQAIKIIDNETTGINKDTDLVIYHNYRPWNGENYTQGEMDIIARHVSSFRFKAQNGSIMLKICLRDNQDEFYTLGKNKNFDFTVCRSRIVM</sequence>
<organism evidence="2 3">
    <name type="scientific">Campylobacter majalis</name>
    <dbReference type="NCBI Taxonomy" id="2790656"/>
    <lineage>
        <taxon>Bacteria</taxon>
        <taxon>Pseudomonadati</taxon>
        <taxon>Campylobacterota</taxon>
        <taxon>Epsilonproteobacteria</taxon>
        <taxon>Campylobacterales</taxon>
        <taxon>Campylobacteraceae</taxon>
        <taxon>Campylobacter</taxon>
    </lineage>
</organism>
<evidence type="ECO:0000313" key="3">
    <source>
        <dbReference type="Proteomes" id="UP000789803"/>
    </source>
</evidence>
<evidence type="ECO:0008006" key="4">
    <source>
        <dbReference type="Google" id="ProtNLM"/>
    </source>
</evidence>
<comment type="caution">
    <text evidence="2">The sequence shown here is derived from an EMBL/GenBank/DDBJ whole genome shotgun (WGS) entry which is preliminary data.</text>
</comment>
<evidence type="ECO:0000256" key="1">
    <source>
        <dbReference type="SAM" id="Phobius"/>
    </source>
</evidence>
<keyword evidence="1" id="KW-0812">Transmembrane</keyword>
<dbReference type="EMBL" id="CAJHOF010000005">
    <property type="protein sequence ID" value="CAD7287946.1"/>
    <property type="molecule type" value="Genomic_DNA"/>
</dbReference>
<feature type="transmembrane region" description="Helical" evidence="1">
    <location>
        <begin position="12"/>
        <end position="34"/>
    </location>
</feature>
<keyword evidence="1" id="KW-0472">Membrane</keyword>
<keyword evidence="1" id="KW-1133">Transmembrane helix</keyword>
<dbReference type="RefSeq" id="WP_229932596.1">
    <property type="nucleotide sequence ID" value="NZ_CAJHOF010000005.1"/>
</dbReference>